<keyword evidence="3 5" id="KW-0690">Ribosome biogenesis</keyword>
<proteinExistence type="inferred from homology"/>
<feature type="region of interest" description="Disordered" evidence="6">
    <location>
        <begin position="86"/>
        <end position="176"/>
    </location>
</feature>
<evidence type="ECO:0000256" key="3">
    <source>
        <dbReference type="ARBA" id="ARBA00022517"/>
    </source>
</evidence>
<evidence type="ECO:0000256" key="1">
    <source>
        <dbReference type="ARBA" id="ARBA00004123"/>
    </source>
</evidence>
<evidence type="ECO:0000256" key="4">
    <source>
        <dbReference type="ARBA" id="ARBA00023242"/>
    </source>
</evidence>
<evidence type="ECO:0000313" key="8">
    <source>
        <dbReference type="Proteomes" id="UP001444661"/>
    </source>
</evidence>
<evidence type="ECO:0000256" key="2">
    <source>
        <dbReference type="ARBA" id="ARBA00010077"/>
    </source>
</evidence>
<name>A0ABR1UE69_9PEZI</name>
<dbReference type="EMBL" id="JAQQWK010000001">
    <property type="protein sequence ID" value="KAK8056179.1"/>
    <property type="molecule type" value="Genomic_DNA"/>
</dbReference>
<sequence length="176" mass="19935">MAATKPKLDISVDKPTPYNFDLGLLLANDPNPLPPSTSSGDLEERLAATARDGAQALINQMLTTLPLSSTPAGVLLTLPQVSTRLPREKPIPAAKEKTKWQQFAERKGIKPKTREQRREKSRTFNEDKGEWEKTWGYKGKRKEGVVPDDWVTEVTEKSEREAEDKQKQKQKKRRKA</sequence>
<evidence type="ECO:0000256" key="5">
    <source>
        <dbReference type="RuleBase" id="RU364132"/>
    </source>
</evidence>
<dbReference type="Pfam" id="PF04939">
    <property type="entry name" value="RRS1"/>
    <property type="match status" value="1"/>
</dbReference>
<protein>
    <recommendedName>
        <fullName evidence="5">Ribosome biogenesis regulatory protein</fullName>
    </recommendedName>
</protein>
<feature type="compositionally biased region" description="Basic and acidic residues" evidence="6">
    <location>
        <begin position="86"/>
        <end position="135"/>
    </location>
</feature>
<accession>A0ABR1UE69</accession>
<organism evidence="7 8">
    <name type="scientific">Apiospora rasikravindrae</name>
    <dbReference type="NCBI Taxonomy" id="990691"/>
    <lineage>
        <taxon>Eukaryota</taxon>
        <taxon>Fungi</taxon>
        <taxon>Dikarya</taxon>
        <taxon>Ascomycota</taxon>
        <taxon>Pezizomycotina</taxon>
        <taxon>Sordariomycetes</taxon>
        <taxon>Xylariomycetidae</taxon>
        <taxon>Amphisphaeriales</taxon>
        <taxon>Apiosporaceae</taxon>
        <taxon>Apiospora</taxon>
    </lineage>
</organism>
<keyword evidence="8" id="KW-1185">Reference proteome</keyword>
<evidence type="ECO:0000256" key="6">
    <source>
        <dbReference type="SAM" id="MobiDB-lite"/>
    </source>
</evidence>
<comment type="similarity">
    <text evidence="2 5">Belongs to the RRS1 family.</text>
</comment>
<comment type="subcellular location">
    <subcellularLocation>
        <location evidence="1 5">Nucleus</location>
    </subcellularLocation>
</comment>
<comment type="caution">
    <text evidence="7">The sequence shown here is derived from an EMBL/GenBank/DDBJ whole genome shotgun (WGS) entry which is preliminary data.</text>
</comment>
<reference evidence="7 8" key="1">
    <citation type="submission" date="2023-01" db="EMBL/GenBank/DDBJ databases">
        <title>Analysis of 21 Apiospora genomes using comparative genomics revels a genus with tremendous synthesis potential of carbohydrate active enzymes and secondary metabolites.</title>
        <authorList>
            <person name="Sorensen T."/>
        </authorList>
    </citation>
    <scope>NUCLEOTIDE SEQUENCE [LARGE SCALE GENOMIC DNA]</scope>
    <source>
        <strain evidence="7 8">CBS 33761</strain>
    </source>
</reference>
<feature type="compositionally biased region" description="Basic and acidic residues" evidence="6">
    <location>
        <begin position="154"/>
        <end position="167"/>
    </location>
</feature>
<dbReference type="Proteomes" id="UP001444661">
    <property type="component" value="Unassembled WGS sequence"/>
</dbReference>
<gene>
    <name evidence="7" type="ORF">PG993_001406</name>
</gene>
<evidence type="ECO:0000313" key="7">
    <source>
        <dbReference type="EMBL" id="KAK8056179.1"/>
    </source>
</evidence>
<comment type="function">
    <text evidence="5">Involved in ribosomal large subunit assembly.</text>
</comment>
<dbReference type="InterPro" id="IPR007023">
    <property type="entry name" value="Ribosom_reg"/>
</dbReference>
<keyword evidence="4 5" id="KW-0539">Nucleus</keyword>